<evidence type="ECO:0000256" key="1">
    <source>
        <dbReference type="SAM" id="SignalP"/>
    </source>
</evidence>
<evidence type="ECO:0000313" key="2">
    <source>
        <dbReference type="EMBL" id="QDV49634.1"/>
    </source>
</evidence>
<gene>
    <name evidence="2" type="ORF">Enr17x_16550</name>
</gene>
<proteinExistence type="predicted"/>
<name>A0A518I995_9PLAN</name>
<accession>A0A518I995</accession>
<feature type="chain" id="PRO_5021885567" evidence="1">
    <location>
        <begin position="27"/>
        <end position="241"/>
    </location>
</feature>
<dbReference type="Proteomes" id="UP000318313">
    <property type="component" value="Chromosome"/>
</dbReference>
<dbReference type="AlphaFoldDB" id="A0A518I995"/>
<sequence precursor="true">MGWKKGRLKVGMLALACMLMGAPAYGDPGDIWGMIAGEVDVYSSVSTGTPGASETGTTYDSILGTHGVSDQYWAAYVASLGNSLYSVTCGSNVDEQEVIDFSLSATTVIDASTAEYDASYELLHDTGGSNTTTVHVKYRYTSAGDSHGLSYVKIRKNNNVVLSIQAGTDEVVVKDGSGNTLESFIPNQNYYNHNFLFERTYPLTFTTGDTLRLTGYVHVQASEDGSDLSTLDVDVSTIGPT</sequence>
<keyword evidence="3" id="KW-1185">Reference proteome</keyword>
<protein>
    <submittedName>
        <fullName evidence="2">Uncharacterized protein</fullName>
    </submittedName>
</protein>
<organism evidence="2 3">
    <name type="scientific">Gimesia fumaroli</name>
    <dbReference type="NCBI Taxonomy" id="2527976"/>
    <lineage>
        <taxon>Bacteria</taxon>
        <taxon>Pseudomonadati</taxon>
        <taxon>Planctomycetota</taxon>
        <taxon>Planctomycetia</taxon>
        <taxon>Planctomycetales</taxon>
        <taxon>Planctomycetaceae</taxon>
        <taxon>Gimesia</taxon>
    </lineage>
</organism>
<dbReference type="KEGG" id="gfm:Enr17x_16550"/>
<dbReference type="EMBL" id="CP037452">
    <property type="protein sequence ID" value="QDV49634.1"/>
    <property type="molecule type" value="Genomic_DNA"/>
</dbReference>
<reference evidence="2 3" key="1">
    <citation type="submission" date="2019-03" db="EMBL/GenBank/DDBJ databases">
        <title>Deep-cultivation of Planctomycetes and their phenomic and genomic characterization uncovers novel biology.</title>
        <authorList>
            <person name="Wiegand S."/>
            <person name="Jogler M."/>
            <person name="Boedeker C."/>
            <person name="Pinto D."/>
            <person name="Vollmers J."/>
            <person name="Rivas-Marin E."/>
            <person name="Kohn T."/>
            <person name="Peeters S.H."/>
            <person name="Heuer A."/>
            <person name="Rast P."/>
            <person name="Oberbeckmann S."/>
            <person name="Bunk B."/>
            <person name="Jeske O."/>
            <person name="Meyerdierks A."/>
            <person name="Storesund J.E."/>
            <person name="Kallscheuer N."/>
            <person name="Luecker S."/>
            <person name="Lage O.M."/>
            <person name="Pohl T."/>
            <person name="Merkel B.J."/>
            <person name="Hornburger P."/>
            <person name="Mueller R.-W."/>
            <person name="Bruemmer F."/>
            <person name="Labrenz M."/>
            <person name="Spormann A.M."/>
            <person name="Op den Camp H."/>
            <person name="Overmann J."/>
            <person name="Amann R."/>
            <person name="Jetten M.S.M."/>
            <person name="Mascher T."/>
            <person name="Medema M.H."/>
            <person name="Devos D.P."/>
            <person name="Kaster A.-K."/>
            <person name="Ovreas L."/>
            <person name="Rohde M."/>
            <person name="Galperin M.Y."/>
            <person name="Jogler C."/>
        </authorList>
    </citation>
    <scope>NUCLEOTIDE SEQUENCE [LARGE SCALE GENOMIC DNA]</scope>
    <source>
        <strain evidence="2 3">Enr17</strain>
    </source>
</reference>
<evidence type="ECO:0000313" key="3">
    <source>
        <dbReference type="Proteomes" id="UP000318313"/>
    </source>
</evidence>
<keyword evidence="1" id="KW-0732">Signal</keyword>
<feature type="signal peptide" evidence="1">
    <location>
        <begin position="1"/>
        <end position="26"/>
    </location>
</feature>